<dbReference type="SUPFAM" id="SSF55048">
    <property type="entry name" value="Probable ACP-binding domain of malonyl-CoA ACP transacylase"/>
    <property type="match status" value="1"/>
</dbReference>
<feature type="compositionally biased region" description="Polar residues" evidence="5">
    <location>
        <begin position="1698"/>
        <end position="1709"/>
    </location>
</feature>
<keyword evidence="10" id="KW-1185">Reference proteome</keyword>
<dbReference type="Pfam" id="PF14765">
    <property type="entry name" value="PS-DH"/>
    <property type="match status" value="1"/>
</dbReference>
<dbReference type="InterPro" id="IPR032088">
    <property type="entry name" value="SAT"/>
</dbReference>
<dbReference type="InterPro" id="IPR020841">
    <property type="entry name" value="PKS_Beta-ketoAc_synthase_dom"/>
</dbReference>
<dbReference type="Pfam" id="PF00975">
    <property type="entry name" value="Thioesterase"/>
    <property type="match status" value="1"/>
</dbReference>
<dbReference type="InterPro" id="IPR009081">
    <property type="entry name" value="PP-bd_ACP"/>
</dbReference>
<protein>
    <recommendedName>
        <fullName evidence="11">Polyketide synthase</fullName>
    </recommendedName>
</protein>
<feature type="compositionally biased region" description="Polar residues" evidence="5">
    <location>
        <begin position="1766"/>
        <end position="1781"/>
    </location>
</feature>
<dbReference type="SUPFAM" id="SSF47336">
    <property type="entry name" value="ACP-like"/>
    <property type="match status" value="2"/>
</dbReference>
<evidence type="ECO:0000259" key="6">
    <source>
        <dbReference type="PROSITE" id="PS50075"/>
    </source>
</evidence>
<evidence type="ECO:0008006" key="11">
    <source>
        <dbReference type="Google" id="ProtNLM"/>
    </source>
</evidence>
<dbReference type="InterPro" id="IPR016035">
    <property type="entry name" value="Acyl_Trfase/lysoPLipase"/>
</dbReference>
<dbReference type="Pfam" id="PF00550">
    <property type="entry name" value="PP-binding"/>
    <property type="match status" value="2"/>
</dbReference>
<dbReference type="NCBIfam" id="TIGR04532">
    <property type="entry name" value="PT_fungal_PKS"/>
    <property type="match status" value="1"/>
</dbReference>
<feature type="domain" description="Ketosynthase family 3 (KS3)" evidence="7">
    <location>
        <begin position="368"/>
        <end position="799"/>
    </location>
</feature>
<dbReference type="InterPro" id="IPR050091">
    <property type="entry name" value="PKS_NRPS_Biosynth_Enz"/>
</dbReference>
<dbReference type="Pfam" id="PF02801">
    <property type="entry name" value="Ketoacyl-synt_C"/>
    <property type="match status" value="1"/>
</dbReference>
<dbReference type="SUPFAM" id="SSF53901">
    <property type="entry name" value="Thiolase-like"/>
    <property type="match status" value="1"/>
</dbReference>
<feature type="active site" description="Proton donor; for dehydratase activity" evidence="4">
    <location>
        <position position="1552"/>
    </location>
</feature>
<evidence type="ECO:0000259" key="7">
    <source>
        <dbReference type="PROSITE" id="PS52004"/>
    </source>
</evidence>
<accession>A0ABR4AT54</accession>
<dbReference type="Pfam" id="PF00109">
    <property type="entry name" value="ketoacyl-synt"/>
    <property type="match status" value="1"/>
</dbReference>
<feature type="compositionally biased region" description="Basic and acidic residues" evidence="5">
    <location>
        <begin position="1646"/>
        <end position="1657"/>
    </location>
</feature>
<evidence type="ECO:0000256" key="3">
    <source>
        <dbReference type="ARBA" id="ARBA00022679"/>
    </source>
</evidence>
<dbReference type="Gene3D" id="3.30.70.3290">
    <property type="match status" value="1"/>
</dbReference>
<dbReference type="InterPro" id="IPR049900">
    <property type="entry name" value="PKS_mFAS_DH"/>
</dbReference>
<proteinExistence type="predicted"/>
<dbReference type="PANTHER" id="PTHR43775">
    <property type="entry name" value="FATTY ACID SYNTHASE"/>
    <property type="match status" value="1"/>
</dbReference>
<dbReference type="InterPro" id="IPR001031">
    <property type="entry name" value="Thioesterase"/>
</dbReference>
<evidence type="ECO:0000256" key="4">
    <source>
        <dbReference type="PROSITE-ProRule" id="PRU01363"/>
    </source>
</evidence>
<feature type="domain" description="Carrier" evidence="6">
    <location>
        <begin position="1958"/>
        <end position="2037"/>
    </location>
</feature>
<comment type="caution">
    <text evidence="9">The sequence shown here is derived from an EMBL/GenBank/DDBJ whole genome shotgun (WGS) entry which is preliminary data.</text>
</comment>
<dbReference type="InterPro" id="IPR036736">
    <property type="entry name" value="ACP-like_sf"/>
</dbReference>
<dbReference type="Gene3D" id="3.40.47.10">
    <property type="match status" value="1"/>
</dbReference>
<keyword evidence="3" id="KW-0808">Transferase</keyword>
<organism evidence="9 10">
    <name type="scientific">Lepraria finkii</name>
    <dbReference type="NCBI Taxonomy" id="1340010"/>
    <lineage>
        <taxon>Eukaryota</taxon>
        <taxon>Fungi</taxon>
        <taxon>Dikarya</taxon>
        <taxon>Ascomycota</taxon>
        <taxon>Pezizomycotina</taxon>
        <taxon>Lecanoromycetes</taxon>
        <taxon>OSLEUM clade</taxon>
        <taxon>Lecanoromycetidae</taxon>
        <taxon>Lecanorales</taxon>
        <taxon>Lecanorineae</taxon>
        <taxon>Stereocaulaceae</taxon>
        <taxon>Lepraria</taxon>
    </lineage>
</organism>
<dbReference type="Gene3D" id="3.40.366.10">
    <property type="entry name" value="Malonyl-Coenzyme A Acyl Carrier Protein, domain 2"/>
    <property type="match status" value="2"/>
</dbReference>
<feature type="domain" description="Carrier" evidence="6">
    <location>
        <begin position="1780"/>
        <end position="1859"/>
    </location>
</feature>
<dbReference type="SUPFAM" id="SSF53474">
    <property type="entry name" value="alpha/beta-Hydrolases"/>
    <property type="match status" value="1"/>
</dbReference>
<dbReference type="InterPro" id="IPR014043">
    <property type="entry name" value="Acyl_transferase_dom"/>
</dbReference>
<dbReference type="CDD" id="cd00833">
    <property type="entry name" value="PKS"/>
    <property type="match status" value="1"/>
</dbReference>
<dbReference type="InterPro" id="IPR020806">
    <property type="entry name" value="PKS_PP-bd"/>
</dbReference>
<dbReference type="InterPro" id="IPR030918">
    <property type="entry name" value="PT_fungal_PKS"/>
</dbReference>
<keyword evidence="1" id="KW-0596">Phosphopantetheine</keyword>
<feature type="compositionally biased region" description="Low complexity" evidence="5">
    <location>
        <begin position="1944"/>
        <end position="1958"/>
    </location>
</feature>
<dbReference type="InterPro" id="IPR029058">
    <property type="entry name" value="AB_hydrolase_fold"/>
</dbReference>
<evidence type="ECO:0000313" key="10">
    <source>
        <dbReference type="Proteomes" id="UP001590951"/>
    </source>
</evidence>
<dbReference type="InterPro" id="IPR016039">
    <property type="entry name" value="Thiolase-like"/>
</dbReference>
<dbReference type="SMART" id="SM00823">
    <property type="entry name" value="PKS_PP"/>
    <property type="match status" value="2"/>
</dbReference>
<feature type="region of interest" description="Disordered" evidence="5">
    <location>
        <begin position="1645"/>
        <end position="1781"/>
    </location>
</feature>
<dbReference type="SMART" id="SM00827">
    <property type="entry name" value="PKS_AT"/>
    <property type="match status" value="1"/>
</dbReference>
<dbReference type="InterPro" id="IPR042104">
    <property type="entry name" value="PKS_dehydratase_sf"/>
</dbReference>
<dbReference type="SUPFAM" id="SSF52151">
    <property type="entry name" value="FabD/lysophospholipase-like"/>
    <property type="match status" value="2"/>
</dbReference>
<dbReference type="SMART" id="SM00825">
    <property type="entry name" value="PKS_KS"/>
    <property type="match status" value="1"/>
</dbReference>
<dbReference type="InterPro" id="IPR016036">
    <property type="entry name" value="Malonyl_transacylase_ACP-bd"/>
</dbReference>
<feature type="region of interest" description="C-terminal hotdog fold" evidence="4">
    <location>
        <begin position="1492"/>
        <end position="1639"/>
    </location>
</feature>
<keyword evidence="2" id="KW-0597">Phosphoprotein</keyword>
<feature type="compositionally biased region" description="Low complexity" evidence="5">
    <location>
        <begin position="1894"/>
        <end position="1906"/>
    </location>
</feature>
<sequence length="2331" mass="253882">MAHRAHVFLFGDQTNDFVPELRKLLCSKEKPLLSAFLEQAHYVIRAQMNVRLPPQERMAARTSSLAHLLQKYTEGNLSATFQTALHCITQLGCFISYYEEAGRQYPSPSQVYLVGLCTGTLAAAAISSSTSLSELLPAAIHTVQVAFRLGLCGQELRDRIHMPDPSAGQEWSAVFFGLDEASAAAAISEFSNLKGLPNTARPWISATAAKATTISAPPPVLQSLRRFLSKCQSRNISIFLPSHTSRLFTTHDVDFIMATTNAEHWAGFTGKIPIMSGATGKPVWSAGFVSLLRQALCECLLEPIRWDQVLESFPDLVSSRGLDTITITPLATNLEQNLSATLKQYAAVDVEYVDSSKPTMLPSASASKAKLAIVGMSGRFPEAQNPEAFWDIIYQGLDVCKEVPAKRWNHATHIDPSGKSRNKGLTKWGCWLDFAGEFDPRFFSISPKEAPQMDPAQRMALMSTHEALEQAGFVSNTTPSSQNDRVGVFHGVTSNDYLECNSGQDIDTYFITGGKRAFIPGRINFCFEFCGPSYTNDSACSSSLAAIHLACNSLWRGDCDTAVAGGTNMIFNPDGHTGLDKGFFLSQTGNCKPFDDKADGYCRAEGVGTVIVKRLDDALAENDPILAVILDTKTNHSATSDSMTRPHVGAQIDNMNAVLNESGIDPRLISYVEMHGTGTQVGDAVEMESVLRTFAPDESFRPDHPLHVGSAKANIGHGEGVSGVTSLAKVLLMMKNDIIPPHCGIKPGSKINHNFPDLGARNVHIAFKPKSWKQESELRRVLINNFSAAGGNTALLIEDAPARPINHERDPRTSHIVTVSGHVAASLKNNLQSLLDYIDKLGPQLLPQLSYTTTARRAHYLFRLSVTGASMDEIKRKLQQAIARGDGTTRPKAKPNVLFAFTGQGSQYIGMGKQLVDAFPSFHSDIHNFDQLARSLGLPSFIHIITNKDGDIDQYPPVISQLATTSLQIALARLIQSFGINPSAVAGHSLGEYAALNVAGILSVSDALFLVGKRAQLLQERCERETHAMLAIKASPSTVAGILAGKKYEIACVNGPDDTVISGENEQIGAARTLVTRNGVKSVLLKVPFAFHSAQVTPILESFRSIAAGATFHKPSIPVLCPLTGKIVQDEGVFGPSYLARHCREPVNMAEALQHAYKSQILTEKTFTIEIGPAPVVCGMVKATLGPQMPTLPLLQRGKDAWPNITAALQSLYKQGQDVNWLEYHAPFKGAHTVLELPAYGWDLKEYFIPYENDWCIYKPYGPPNNVKPCTASKQVSFDPGNEKPEVFAKSKENPAIMAKSEPKLSRPQSPTRPKAVKIAKPQSTTIHKVIEDTVASQKLSLVYETDLTRADVSRVVQGHVVNNIPFCTPSVFADMAFILGDYVMNRFFPDKRAILEVAEIVAEKVLIPHGRGPQPIRTSLKCDLDGNGPNAFPTAKCEFYSVNARGMKTARHSACTLRFADDTQYRALQKQVPKYLAKMERLRDGLRNGDLVKYNKKSGYKLMDTVAQFHPDYKLLDNVILDEGTLEAICTMDFSCVQPSGTYAAHPAEIDAITQLGGFMVNAQDCINLEEEVYISHGWDSLQVYKEMRPDKPYQLYVKMHRRDAEFYCGDTILLQGNTVVAFFKGVTVHRVSRKTHTAVMKGFVQKEGEATRKETTAPAPAQKSKALPQAPPTQSPKRVLQSPTLTAPKPRVAPQQPKSRPKSTISAASMFDDLASNDPLVSKPTTDRASANIGPTYDPPASIPSANDTPARVRTVVLPPSDNAPRSQPTALPEKVSSSDNAKIENAMAIVSEESGIALTELTDDSNFADIGVDSLLSMVIASRFREELNIELEADFKLFVDCPTVKQLRVFLGGSPDGGQELTSEAEVDVAVPSEKVSLLSSTDNAIMDDPPSTETLTETPLEACSPPQMETFEDEEEDYSPPPTKEIVLPPVVSDEVEVSTPSSSKRPSSTIPTQKNSTVSAALAIVSEESGIAIPELTDDSNFADVGVDSLLSMVIASRFREELGLELEADFSIFVDLPTVKDLKAFLAGGDSKHESSEDLSDSNDEQSSSPLTTPDESGAEEAPYKSAVDHARPATSVILQGLPKVAAKTLFLLPDGSGSASSYVQMPGVKGDIAIVGLNCPYVREPDDMNCTPSAMISSYCSEIQRRQPSGPYHLGGWSSGGAFAFACAERLIKQHGEEVHSLVIVDAPLPQVMDRLPPAFYEYCGQIGLYGYKKPPEYLIPHFIKTVEVMLPYKAKPLKAYPMPRVGILWACDTVLDGKGAPKIKNTTHFMTRRRSEFGPDGWDTVLPGAEFIMDHAVGANHFTMMQKGHVHQVTELVDAVMA</sequence>
<evidence type="ECO:0000256" key="2">
    <source>
        <dbReference type="ARBA" id="ARBA00022553"/>
    </source>
</evidence>
<dbReference type="PROSITE" id="PS50075">
    <property type="entry name" value="CARRIER"/>
    <property type="match status" value="2"/>
</dbReference>
<evidence type="ECO:0000256" key="1">
    <source>
        <dbReference type="ARBA" id="ARBA00022450"/>
    </source>
</evidence>
<dbReference type="PROSITE" id="PS52019">
    <property type="entry name" value="PKS_MFAS_DH"/>
    <property type="match status" value="1"/>
</dbReference>
<feature type="domain" description="PKS/mFAS DH" evidence="8">
    <location>
        <begin position="1328"/>
        <end position="1639"/>
    </location>
</feature>
<dbReference type="Gene3D" id="3.40.50.1820">
    <property type="entry name" value="alpha/beta hydrolase"/>
    <property type="match status" value="1"/>
</dbReference>
<dbReference type="EMBL" id="JBHFEH010000076">
    <property type="protein sequence ID" value="KAL2048882.1"/>
    <property type="molecule type" value="Genomic_DNA"/>
</dbReference>
<dbReference type="Pfam" id="PF16073">
    <property type="entry name" value="SAT"/>
    <property type="match status" value="1"/>
</dbReference>
<dbReference type="InterPro" id="IPR014031">
    <property type="entry name" value="Ketoacyl_synth_C"/>
</dbReference>
<dbReference type="Gene3D" id="3.10.129.110">
    <property type="entry name" value="Polyketide synthase dehydratase"/>
    <property type="match status" value="1"/>
</dbReference>
<dbReference type="Pfam" id="PF00698">
    <property type="entry name" value="Acyl_transf_1"/>
    <property type="match status" value="1"/>
</dbReference>
<name>A0ABR4AT54_9LECA</name>
<feature type="active site" description="Proton acceptor; for dehydratase activity" evidence="4">
    <location>
        <position position="1360"/>
    </location>
</feature>
<reference evidence="9 10" key="1">
    <citation type="submission" date="2024-09" db="EMBL/GenBank/DDBJ databases">
        <title>Rethinking Asexuality: The Enigmatic Case of Functional Sexual Genes in Lepraria (Stereocaulaceae).</title>
        <authorList>
            <person name="Doellman M."/>
            <person name="Sun Y."/>
            <person name="Barcenas-Pena A."/>
            <person name="Lumbsch H.T."/>
            <person name="Grewe F."/>
        </authorList>
    </citation>
    <scope>NUCLEOTIDE SEQUENCE [LARGE SCALE GENOMIC DNA]</scope>
    <source>
        <strain evidence="9 10">Grewe 0041</strain>
    </source>
</reference>
<dbReference type="InterPro" id="IPR014030">
    <property type="entry name" value="Ketoacyl_synth_N"/>
</dbReference>
<evidence type="ECO:0000256" key="5">
    <source>
        <dbReference type="SAM" id="MobiDB-lite"/>
    </source>
</evidence>
<gene>
    <name evidence="9" type="ORF">ABVK25_010834</name>
</gene>
<dbReference type="Gene3D" id="1.10.1200.10">
    <property type="entry name" value="ACP-like"/>
    <property type="match status" value="2"/>
</dbReference>
<dbReference type="Proteomes" id="UP001590951">
    <property type="component" value="Unassembled WGS sequence"/>
</dbReference>
<dbReference type="InterPro" id="IPR001227">
    <property type="entry name" value="Ac_transferase_dom_sf"/>
</dbReference>
<dbReference type="PROSITE" id="PS52004">
    <property type="entry name" value="KS3_2"/>
    <property type="match status" value="1"/>
</dbReference>
<dbReference type="Gene3D" id="3.30.70.250">
    <property type="entry name" value="Malonyl-CoA ACP transacylase, ACP-binding"/>
    <property type="match status" value="1"/>
</dbReference>
<evidence type="ECO:0000313" key="9">
    <source>
        <dbReference type="EMBL" id="KAL2048882.1"/>
    </source>
</evidence>
<dbReference type="InterPro" id="IPR049551">
    <property type="entry name" value="PKS_DH_C"/>
</dbReference>
<evidence type="ECO:0000259" key="8">
    <source>
        <dbReference type="PROSITE" id="PS52019"/>
    </source>
</evidence>
<dbReference type="PANTHER" id="PTHR43775:SF40">
    <property type="entry name" value="NORSOLORINIC ACID SYNTHASE STCA"/>
    <property type="match status" value="1"/>
</dbReference>
<feature type="region of interest" description="Disordered" evidence="5">
    <location>
        <begin position="1887"/>
        <end position="1961"/>
    </location>
</feature>
<feature type="region of interest" description="N-terminal hotdog fold" evidence="4">
    <location>
        <begin position="1328"/>
        <end position="1465"/>
    </location>
</feature>
<feature type="region of interest" description="Disordered" evidence="5">
    <location>
        <begin position="2037"/>
        <end position="2073"/>
    </location>
</feature>